<dbReference type="AlphaFoldDB" id="A0A1L8WSH8"/>
<keyword evidence="2" id="KW-1185">Reference proteome</keyword>
<evidence type="ECO:0000313" key="2">
    <source>
        <dbReference type="Proteomes" id="UP000182152"/>
    </source>
</evidence>
<organism evidence="1 2">
    <name type="scientific">Enterococcus ratti</name>
    <dbReference type="NCBI Taxonomy" id="150033"/>
    <lineage>
        <taxon>Bacteria</taxon>
        <taxon>Bacillati</taxon>
        <taxon>Bacillota</taxon>
        <taxon>Bacilli</taxon>
        <taxon>Lactobacillales</taxon>
        <taxon>Enterococcaceae</taxon>
        <taxon>Enterococcus</taxon>
    </lineage>
</organism>
<proteinExistence type="predicted"/>
<reference evidence="1 2" key="1">
    <citation type="submission" date="2014-12" db="EMBL/GenBank/DDBJ databases">
        <title>Draft genome sequences of 29 type strains of Enterococci.</title>
        <authorList>
            <person name="Zhong Z."/>
            <person name="Sun Z."/>
            <person name="Liu W."/>
            <person name="Zhang W."/>
            <person name="Zhang H."/>
        </authorList>
    </citation>
    <scope>NUCLEOTIDE SEQUENCE [LARGE SCALE GENOMIC DNA]</scope>
    <source>
        <strain evidence="1 2">DSM 15687</strain>
    </source>
</reference>
<name>A0A1L8WSH8_9ENTE</name>
<gene>
    <name evidence="1" type="ORF">RV14_GL000140</name>
</gene>
<accession>A0A1L8WSH8</accession>
<dbReference type="STRING" id="150033.RV14_GL000140"/>
<dbReference type="EMBL" id="JXLB01000001">
    <property type="protein sequence ID" value="OJG83963.1"/>
    <property type="molecule type" value="Genomic_DNA"/>
</dbReference>
<evidence type="ECO:0000313" key="1">
    <source>
        <dbReference type="EMBL" id="OJG83963.1"/>
    </source>
</evidence>
<protein>
    <submittedName>
        <fullName evidence="1">Uncharacterized protein</fullName>
    </submittedName>
</protein>
<dbReference type="Proteomes" id="UP000182152">
    <property type="component" value="Unassembled WGS sequence"/>
</dbReference>
<comment type="caution">
    <text evidence="1">The sequence shown here is derived from an EMBL/GenBank/DDBJ whole genome shotgun (WGS) entry which is preliminary data.</text>
</comment>
<sequence>MVNKRNVASKEMDLQWALFLNNLVVLITRNGSNKLAFGFF</sequence>